<dbReference type="InterPro" id="IPR003798">
    <property type="entry name" value="DNA_recombination_RmuC"/>
</dbReference>
<reference evidence="6 7" key="1">
    <citation type="submission" date="2019-06" db="EMBL/GenBank/DDBJ databases">
        <title>Sequencing the genomes of 1000 actinobacteria strains.</title>
        <authorList>
            <person name="Klenk H.-P."/>
        </authorList>
    </citation>
    <scope>NUCLEOTIDE SEQUENCE [LARGE SCALE GENOMIC DNA]</scope>
    <source>
        <strain evidence="6 7">DSM 18082</strain>
    </source>
</reference>
<evidence type="ECO:0000313" key="7">
    <source>
        <dbReference type="Proteomes" id="UP000319514"/>
    </source>
</evidence>
<proteinExistence type="inferred from homology"/>
<evidence type="ECO:0000313" key="6">
    <source>
        <dbReference type="EMBL" id="TQL61548.1"/>
    </source>
</evidence>
<evidence type="ECO:0000256" key="1">
    <source>
        <dbReference type="ARBA" id="ARBA00003416"/>
    </source>
</evidence>
<dbReference type="PANTHER" id="PTHR30563:SF0">
    <property type="entry name" value="DNA RECOMBINATION PROTEIN RMUC"/>
    <property type="match status" value="1"/>
</dbReference>
<comment type="function">
    <text evidence="1">Involved in DNA recombination.</text>
</comment>
<dbReference type="Proteomes" id="UP000319514">
    <property type="component" value="Unassembled WGS sequence"/>
</dbReference>
<comment type="similarity">
    <text evidence="2">Belongs to the RmuC family.</text>
</comment>
<evidence type="ECO:0000256" key="4">
    <source>
        <dbReference type="ARBA" id="ARBA00023172"/>
    </source>
</evidence>
<dbReference type="EMBL" id="VFOQ01000001">
    <property type="protein sequence ID" value="TQL61548.1"/>
    <property type="molecule type" value="Genomic_DNA"/>
</dbReference>
<evidence type="ECO:0000256" key="3">
    <source>
        <dbReference type="ARBA" id="ARBA00023054"/>
    </source>
</evidence>
<feature type="region of interest" description="Disordered" evidence="5">
    <location>
        <begin position="384"/>
        <end position="404"/>
    </location>
</feature>
<keyword evidence="7" id="KW-1185">Reference proteome</keyword>
<keyword evidence="4" id="KW-0233">DNA recombination</keyword>
<organism evidence="6 7">
    <name type="scientific">Oryzihumus leptocrescens</name>
    <dbReference type="NCBI Taxonomy" id="297536"/>
    <lineage>
        <taxon>Bacteria</taxon>
        <taxon>Bacillati</taxon>
        <taxon>Actinomycetota</taxon>
        <taxon>Actinomycetes</taxon>
        <taxon>Micrococcales</taxon>
        <taxon>Intrasporangiaceae</taxon>
        <taxon>Oryzihumus</taxon>
    </lineage>
</organism>
<keyword evidence="3" id="KW-0175">Coiled coil</keyword>
<evidence type="ECO:0000256" key="2">
    <source>
        <dbReference type="ARBA" id="ARBA00009840"/>
    </source>
</evidence>
<dbReference type="PANTHER" id="PTHR30563">
    <property type="entry name" value="DNA RECOMBINATION PROTEIN RMUC"/>
    <property type="match status" value="1"/>
</dbReference>
<gene>
    <name evidence="6" type="ORF">FB474_2959</name>
</gene>
<feature type="compositionally biased region" description="Basic and acidic residues" evidence="5">
    <location>
        <begin position="384"/>
        <end position="396"/>
    </location>
</feature>
<dbReference type="Pfam" id="PF02646">
    <property type="entry name" value="RmuC"/>
    <property type="match status" value="1"/>
</dbReference>
<sequence>MVWHMGIALALLGGLLLGAVGAVLVCRLVFAGRTVALSTERDLLRERIVDLEAAVSDDAQTATILAPLRDALGRVERQVSTLERDRVEQFSALGQQLASVTTTTEALRSQTASLAGSLNASTIRGSWGEVQLRRVLEHAGMLARCDFDEQVSAISSHDKGIRPDVLVRLPGDKCVVVDSKAPMTAFLSAQSDTIEAAERTRLLATHAASLRGHVEQLSAKAYWSAFSTTPEMVVCFVPGDAILAAALAADPALLEQAMSRKVVLASPGTLLALLRTVAFTWQQDALTTNAKALLQLGTQLYARLGTLGAHATKMGASLQKSVESYNAMVGALEARVLVTARKMHDLELADEPLPELTPLEVAPRPLTAGELLDALDGDVRRSQLDLGHDVPGHRDGAGPQRSAS</sequence>
<dbReference type="GO" id="GO:0006310">
    <property type="term" value="P:DNA recombination"/>
    <property type="evidence" value="ECO:0007669"/>
    <property type="project" value="UniProtKB-KW"/>
</dbReference>
<comment type="caution">
    <text evidence="6">The sequence shown here is derived from an EMBL/GenBank/DDBJ whole genome shotgun (WGS) entry which is preliminary data.</text>
</comment>
<accession>A0A542ZMG6</accession>
<protein>
    <submittedName>
        <fullName evidence="6">DNA recombination protein RmuC</fullName>
    </submittedName>
</protein>
<name>A0A542ZMG6_9MICO</name>
<dbReference type="AlphaFoldDB" id="A0A542ZMG6"/>
<evidence type="ECO:0000256" key="5">
    <source>
        <dbReference type="SAM" id="MobiDB-lite"/>
    </source>
</evidence>